<proteinExistence type="predicted"/>
<organism evidence="1 2">
    <name type="scientific">Cyclocybe aegerita</name>
    <name type="common">Black poplar mushroom</name>
    <name type="synonym">Agrocybe aegerita</name>
    <dbReference type="NCBI Taxonomy" id="1973307"/>
    <lineage>
        <taxon>Eukaryota</taxon>
        <taxon>Fungi</taxon>
        <taxon>Dikarya</taxon>
        <taxon>Basidiomycota</taxon>
        <taxon>Agaricomycotina</taxon>
        <taxon>Agaricomycetes</taxon>
        <taxon>Agaricomycetidae</taxon>
        <taxon>Agaricales</taxon>
        <taxon>Agaricineae</taxon>
        <taxon>Bolbitiaceae</taxon>
        <taxon>Cyclocybe</taxon>
    </lineage>
</organism>
<comment type="caution">
    <text evidence="1">The sequence shown here is derived from an EMBL/GenBank/DDBJ whole genome shotgun (WGS) entry which is preliminary data.</text>
</comment>
<name>A0A8S0XN28_CYCAE</name>
<evidence type="ECO:0000313" key="2">
    <source>
        <dbReference type="Proteomes" id="UP000467700"/>
    </source>
</evidence>
<dbReference type="EMBL" id="CACVBS010000031">
    <property type="protein sequence ID" value="CAA7260887.1"/>
    <property type="molecule type" value="Genomic_DNA"/>
</dbReference>
<sequence>MNPPIGDNGNVPGGNGVLAETRSWLKRMHIHLPYYQLPIPVQTPVTTNPAVTLPKKSTLAAVSNNLTGLHSMQYGEKIWQRCWSYVSPSPFNPDNEAPLEEPLLRVWDCPGVPQKPPAFYGRGKMLLDILRSLREVSPRPIVSNNESARDILDKYIYDVLNASLQLRYQNTAQTFDQAHPFRSLSRDEIPANIVHQDIFYPCYARVVYYHHIDPNPSTSGYSDKLLFATPNKNHGNPKKNHPVGSEAKLPWSYPTSSLHDIVQGDPSVVIPGTSLFQQGHSNPHPGNTILQQLWGQCNSLGPDVCFMTNLECFYILVRSLPADQQEQANIGPQAEPDLHSGFIISSPMKWDDPRVLTCLIGLSFLAIDAFTWGQTIRDILCPQGESKQVGT</sequence>
<dbReference type="Proteomes" id="UP000467700">
    <property type="component" value="Unassembled WGS sequence"/>
</dbReference>
<dbReference type="OrthoDB" id="3011417at2759"/>
<protein>
    <submittedName>
        <fullName evidence="1">Uncharacterized protein</fullName>
    </submittedName>
</protein>
<reference evidence="1 2" key="1">
    <citation type="submission" date="2020-01" db="EMBL/GenBank/DDBJ databases">
        <authorList>
            <person name="Gupta K D."/>
        </authorList>
    </citation>
    <scope>NUCLEOTIDE SEQUENCE [LARGE SCALE GENOMIC DNA]</scope>
</reference>
<keyword evidence="2" id="KW-1185">Reference proteome</keyword>
<dbReference type="AlphaFoldDB" id="A0A8S0XN28"/>
<evidence type="ECO:0000313" key="1">
    <source>
        <dbReference type="EMBL" id="CAA7260887.1"/>
    </source>
</evidence>
<gene>
    <name evidence="1" type="ORF">AAE3_LOCUS3190</name>
</gene>
<accession>A0A8S0XN28</accession>